<proteinExistence type="predicted"/>
<feature type="compositionally biased region" description="Basic and acidic residues" evidence="1">
    <location>
        <begin position="204"/>
        <end position="214"/>
    </location>
</feature>
<evidence type="ECO:0000313" key="2">
    <source>
        <dbReference type="EMBL" id="POM61340.1"/>
    </source>
</evidence>
<feature type="region of interest" description="Disordered" evidence="1">
    <location>
        <begin position="265"/>
        <end position="287"/>
    </location>
</feature>
<evidence type="ECO:0000313" key="3">
    <source>
        <dbReference type="Proteomes" id="UP000237271"/>
    </source>
</evidence>
<name>A0A2P4X728_9STRA</name>
<dbReference type="Proteomes" id="UP000237271">
    <property type="component" value="Unassembled WGS sequence"/>
</dbReference>
<reference evidence="2 3" key="1">
    <citation type="journal article" date="2017" name="Genome Biol. Evol.">
        <title>Phytophthora megakarya and P. palmivora, closely related causal agents of cacao black pod rot, underwent increases in genome sizes and gene numbers by different mechanisms.</title>
        <authorList>
            <person name="Ali S.S."/>
            <person name="Shao J."/>
            <person name="Lary D.J."/>
            <person name="Kronmiller B."/>
            <person name="Shen D."/>
            <person name="Strem M.D."/>
            <person name="Amoako-Attah I."/>
            <person name="Akrofi A.Y."/>
            <person name="Begoude B.A."/>
            <person name="Ten Hoopen G.M."/>
            <person name="Coulibaly K."/>
            <person name="Kebe B.I."/>
            <person name="Melnick R.L."/>
            <person name="Guiltinan M.J."/>
            <person name="Tyler B.M."/>
            <person name="Meinhardt L.W."/>
            <person name="Bailey B.A."/>
        </authorList>
    </citation>
    <scope>NUCLEOTIDE SEQUENCE [LARGE SCALE GENOMIC DNA]</scope>
    <source>
        <strain evidence="3">sbr112.9</strain>
    </source>
</reference>
<evidence type="ECO:0008006" key="4">
    <source>
        <dbReference type="Google" id="ProtNLM"/>
    </source>
</evidence>
<keyword evidence="3" id="KW-1185">Reference proteome</keyword>
<dbReference type="OrthoDB" id="113181at2759"/>
<feature type="region of interest" description="Disordered" evidence="1">
    <location>
        <begin position="130"/>
        <end position="248"/>
    </location>
</feature>
<protein>
    <recommendedName>
        <fullName evidence="4">Retrotransposon gag domain-containing protein</fullName>
    </recommendedName>
</protein>
<dbReference type="EMBL" id="NCKW01016069">
    <property type="protein sequence ID" value="POM61340.1"/>
    <property type="molecule type" value="Genomic_DNA"/>
</dbReference>
<comment type="caution">
    <text evidence="2">The sequence shown here is derived from an EMBL/GenBank/DDBJ whole genome shotgun (WGS) entry which is preliminary data.</text>
</comment>
<accession>A0A2P4X728</accession>
<evidence type="ECO:0000256" key="1">
    <source>
        <dbReference type="SAM" id="MobiDB-lite"/>
    </source>
</evidence>
<gene>
    <name evidence="2" type="ORF">PHPALM_29658</name>
</gene>
<sequence length="348" mass="40684">MKGTHTPPNEWCMAFELSLQDGALHWYRQLLLSDAFIKYYCSRFTQSAKARYYSAKREDKEHVCDYLNRLNGYARNAGVQSENGGRDAKDHVEHVLDTCDDRGLEERLCHVRVKDIHDLKDMVNDILRRRERKTSRESSGRRHKNQEDRRRHDGRRTEGSRDSYRRDRHDRERRRDDSRPRVTNVLTELVAELNMGDTTRPRSNRPEMRHHGYDSTETSSEDERRRDGSRCSSESSDSDSSPDGEYGHVAAANDSERRAAAEGMFARSDHRHPRGGNGHFNKDRGYGRDNRQRQYVCRTPWRCKLCKQVHDAGKCDALNELTNLLRSKVEKKDHIPEMQSLVFGNHLN</sequence>
<dbReference type="AlphaFoldDB" id="A0A2P4X728"/>
<feature type="compositionally biased region" description="Basic and acidic residues" evidence="1">
    <location>
        <begin position="130"/>
        <end position="180"/>
    </location>
</feature>
<organism evidence="2 3">
    <name type="scientific">Phytophthora palmivora</name>
    <dbReference type="NCBI Taxonomy" id="4796"/>
    <lineage>
        <taxon>Eukaryota</taxon>
        <taxon>Sar</taxon>
        <taxon>Stramenopiles</taxon>
        <taxon>Oomycota</taxon>
        <taxon>Peronosporomycetes</taxon>
        <taxon>Peronosporales</taxon>
        <taxon>Peronosporaceae</taxon>
        <taxon>Phytophthora</taxon>
    </lineage>
</organism>